<keyword evidence="4 6" id="KW-1133">Transmembrane helix</keyword>
<dbReference type="OrthoDB" id="3176438at2"/>
<comment type="caution">
    <text evidence="7">The sequence shown here is derived from an EMBL/GenBank/DDBJ whole genome shotgun (WGS) entry which is preliminary data.</text>
</comment>
<dbReference type="RefSeq" id="WP_023387749.1">
    <property type="nucleotide sequence ID" value="NZ_AXUN02000171.1"/>
</dbReference>
<comment type="subcellular location">
    <subcellularLocation>
        <location evidence="1">Cell membrane</location>
        <topology evidence="1">Multi-pass membrane protein</topology>
    </subcellularLocation>
</comment>
<dbReference type="EMBL" id="AXUN02000171">
    <property type="protein sequence ID" value="ETA80916.1"/>
    <property type="molecule type" value="Genomic_DNA"/>
</dbReference>
<sequence>MKVLRQLAIILGILLAGEAIRSVTRISIPGTVIGMVILFLGLMTKVIKPDDIGLVTKFLLDHLAFMFVPAGVGLISSLDVVGAAWLPILMIVVISTVLVVGVTGWTVQLLKRRRI</sequence>
<evidence type="ECO:0000313" key="8">
    <source>
        <dbReference type="Proteomes" id="UP000017747"/>
    </source>
</evidence>
<keyword evidence="5 6" id="KW-0472">Membrane</keyword>
<accession>V7I6J2</accession>
<feature type="transmembrane region" description="Helical" evidence="6">
    <location>
        <begin position="29"/>
        <end position="47"/>
    </location>
</feature>
<dbReference type="AlphaFoldDB" id="V7I6J2"/>
<evidence type="ECO:0000256" key="1">
    <source>
        <dbReference type="ARBA" id="ARBA00004651"/>
    </source>
</evidence>
<evidence type="ECO:0000256" key="3">
    <source>
        <dbReference type="ARBA" id="ARBA00022692"/>
    </source>
</evidence>
<dbReference type="PANTHER" id="PTHR33931:SF2">
    <property type="entry name" value="HOLIN-LIKE PROTEIN CIDA"/>
    <property type="match status" value="1"/>
</dbReference>
<evidence type="ECO:0000256" key="2">
    <source>
        <dbReference type="ARBA" id="ARBA00022475"/>
    </source>
</evidence>
<reference evidence="7 8" key="1">
    <citation type="journal article" date="2014" name="Genome Announc.">
        <title>Genome Sequence of Youngiibacter fragilis, the Type Strain of the Genus Youngiibacter.</title>
        <authorList>
            <person name="Wawrik C.B."/>
            <person name="Callaghan A.V."/>
            <person name="Stamps B.W."/>
            <person name="Wawrik B."/>
        </authorList>
    </citation>
    <scope>NUCLEOTIDE SEQUENCE [LARGE SCALE GENOMIC DNA]</scope>
    <source>
        <strain evidence="7 8">232.1</strain>
    </source>
</reference>
<keyword evidence="8" id="KW-1185">Reference proteome</keyword>
<dbReference type="STRING" id="994573.T472_0209235"/>
<dbReference type="eggNOG" id="COG1380">
    <property type="taxonomic scope" value="Bacteria"/>
</dbReference>
<evidence type="ECO:0000256" key="4">
    <source>
        <dbReference type="ARBA" id="ARBA00022989"/>
    </source>
</evidence>
<dbReference type="Proteomes" id="UP000017747">
    <property type="component" value="Unassembled WGS sequence"/>
</dbReference>
<dbReference type="Pfam" id="PF03788">
    <property type="entry name" value="LrgA"/>
    <property type="match status" value="1"/>
</dbReference>
<organism evidence="7 8">
    <name type="scientific">Youngiibacter fragilis 232.1</name>
    <dbReference type="NCBI Taxonomy" id="994573"/>
    <lineage>
        <taxon>Bacteria</taxon>
        <taxon>Bacillati</taxon>
        <taxon>Bacillota</taxon>
        <taxon>Clostridia</taxon>
        <taxon>Eubacteriales</taxon>
        <taxon>Clostridiaceae</taxon>
        <taxon>Youngiibacter</taxon>
    </lineage>
</organism>
<protein>
    <submittedName>
        <fullName evidence="7">Murein hydrolase transporter LrgA</fullName>
    </submittedName>
</protein>
<gene>
    <name evidence="7" type="ORF">T472_0209235</name>
</gene>
<feature type="transmembrane region" description="Helical" evidence="6">
    <location>
        <begin position="59"/>
        <end position="78"/>
    </location>
</feature>
<evidence type="ECO:0000256" key="5">
    <source>
        <dbReference type="ARBA" id="ARBA00023136"/>
    </source>
</evidence>
<evidence type="ECO:0000313" key="7">
    <source>
        <dbReference type="EMBL" id="ETA80916.1"/>
    </source>
</evidence>
<dbReference type="GO" id="GO:0016787">
    <property type="term" value="F:hydrolase activity"/>
    <property type="evidence" value="ECO:0007669"/>
    <property type="project" value="UniProtKB-KW"/>
</dbReference>
<keyword evidence="3 6" id="KW-0812">Transmembrane</keyword>
<keyword evidence="7" id="KW-0378">Hydrolase</keyword>
<dbReference type="PANTHER" id="PTHR33931">
    <property type="entry name" value="HOLIN-LIKE PROTEIN CIDA-RELATED"/>
    <property type="match status" value="1"/>
</dbReference>
<keyword evidence="2" id="KW-1003">Cell membrane</keyword>
<dbReference type="InterPro" id="IPR005538">
    <property type="entry name" value="LrgA/CidA"/>
</dbReference>
<feature type="transmembrane region" description="Helical" evidence="6">
    <location>
        <begin position="84"/>
        <end position="107"/>
    </location>
</feature>
<evidence type="ECO:0000256" key="6">
    <source>
        <dbReference type="SAM" id="Phobius"/>
    </source>
</evidence>
<proteinExistence type="predicted"/>
<name>V7I6J2_9CLOT</name>
<dbReference type="GO" id="GO:0005886">
    <property type="term" value="C:plasma membrane"/>
    <property type="evidence" value="ECO:0007669"/>
    <property type="project" value="UniProtKB-SubCell"/>
</dbReference>